<dbReference type="PIRSF" id="PIRSF028301">
    <property type="entry name" value="UCP028301"/>
    <property type="match status" value="1"/>
</dbReference>
<protein>
    <submittedName>
        <fullName evidence="1">Type VI secretion system contractile sheath small subunit</fullName>
    </submittedName>
</protein>
<proteinExistence type="predicted"/>
<dbReference type="Proteomes" id="UP001310558">
    <property type="component" value="Unassembled WGS sequence"/>
</dbReference>
<sequence>MSSRKNDNSGSIAPKERVNIRFQPKTGNQTAEVELPLNLLVTGNLMGGTDETPLDERQPVAINRNNFNAVLDQAGIGRDFTVPSALGEAPDARMNVNLKVKSLADLSPDNIAAQVPEMRKMLELREALVALRGPMGNVPAFRAQLQALLADEKSREQLIAELGLAGQK</sequence>
<reference evidence="1 2" key="1">
    <citation type="submission" date="2022-06" db="EMBL/GenBank/DDBJ databases">
        <title>Whole Genome analysis of Bacterial isolates collected during year 2020 from Guwahati, Assam, India.</title>
        <authorList>
            <person name="Mendem S.K."/>
            <person name="Rakshit O."/>
            <person name="Murugesan D."/>
            <person name="Saikia K."/>
            <person name="Shome R."/>
            <person name="Raisen C."/>
            <person name="Holmes M.A."/>
            <person name="Shome B.R."/>
        </authorList>
    </citation>
    <scope>NUCLEOTIDE SEQUENCE [LARGE SCALE GENOMIC DNA]</scope>
    <source>
        <strain evidence="1 2">Sil NS 53</strain>
    </source>
</reference>
<dbReference type="RefSeq" id="WP_325823992.1">
    <property type="nucleotide sequence ID" value="NZ_JAMWIR010000003.1"/>
</dbReference>
<comment type="caution">
    <text evidence="1">The sequence shown here is derived from an EMBL/GenBank/DDBJ whole genome shotgun (WGS) entry which is preliminary data.</text>
</comment>
<organism evidence="1 2">
    <name type="scientific">Enterobacter huaxiensis</name>
    <dbReference type="NCBI Taxonomy" id="2494702"/>
    <lineage>
        <taxon>Bacteria</taxon>
        <taxon>Pseudomonadati</taxon>
        <taxon>Pseudomonadota</taxon>
        <taxon>Gammaproteobacteria</taxon>
        <taxon>Enterobacterales</taxon>
        <taxon>Enterobacteriaceae</taxon>
        <taxon>Enterobacter</taxon>
    </lineage>
</organism>
<dbReference type="PANTHER" id="PTHR35850">
    <property type="entry name" value="CYTOPLASMIC PROTEIN-RELATED"/>
    <property type="match status" value="1"/>
</dbReference>
<dbReference type="PANTHER" id="PTHR35850:SF2">
    <property type="entry name" value="TYPE VI SECRETION SYSTEM CONTRACTILE SHEATH SMALL SUBUNIT"/>
    <property type="match status" value="1"/>
</dbReference>
<dbReference type="Pfam" id="PF05591">
    <property type="entry name" value="T6SS_VipA"/>
    <property type="match status" value="1"/>
</dbReference>
<name>A0ABU6ESF7_9ENTR</name>
<dbReference type="NCBIfam" id="TIGR03358">
    <property type="entry name" value="VI_chp_5"/>
    <property type="match status" value="1"/>
</dbReference>
<gene>
    <name evidence="1" type="primary">tssB</name>
    <name evidence="1" type="ORF">NGC28_16360</name>
</gene>
<dbReference type="EMBL" id="JAMWJU010000004">
    <property type="protein sequence ID" value="MEB7544016.1"/>
    <property type="molecule type" value="Genomic_DNA"/>
</dbReference>
<accession>A0ABU6ESF7</accession>
<keyword evidence="2" id="KW-1185">Reference proteome</keyword>
<evidence type="ECO:0000313" key="1">
    <source>
        <dbReference type="EMBL" id="MEB7544016.1"/>
    </source>
</evidence>
<evidence type="ECO:0000313" key="2">
    <source>
        <dbReference type="Proteomes" id="UP001310558"/>
    </source>
</evidence>
<dbReference type="InterPro" id="IPR008312">
    <property type="entry name" value="T6SS_TssB1"/>
</dbReference>